<sequence length="281" mass="32780">MNNEFAFITQNTIREVNYFYETRNFNAINNSFLNYPQCFLLLGHGRSTNAAKITRSLEVPLLSNKGNLGESDFDRSTNLHPDIQAMYKRIKLLNKIDPLLETSGILLINNEHFDYENCIITIIQELGNIKWLFRYSPSFNKEILLDCYLLNQIGDAISIKKTYFELETEKYSFKTEQLKKELDTEFNYNDKNYSLSKYENEIADQKRVILQIVKNIDKITGYIKNGGRDPDILNKIALLLYQLKKPPTEDIEYELMNQESEIDIINIACKQLEIANKLDGK</sequence>
<dbReference type="AlphaFoldDB" id="G8BRQ1"/>
<evidence type="ECO:0000313" key="1">
    <source>
        <dbReference type="EMBL" id="CCE62427.1"/>
    </source>
</evidence>
<organism evidence="1 2">
    <name type="scientific">Tetrapisispora phaffii (strain ATCC 24235 / CBS 4417 / NBRC 1672 / NRRL Y-8282 / UCD 70-5)</name>
    <name type="common">Yeast</name>
    <name type="synonym">Fabospora phaffii</name>
    <dbReference type="NCBI Taxonomy" id="1071381"/>
    <lineage>
        <taxon>Eukaryota</taxon>
        <taxon>Fungi</taxon>
        <taxon>Dikarya</taxon>
        <taxon>Ascomycota</taxon>
        <taxon>Saccharomycotina</taxon>
        <taxon>Saccharomycetes</taxon>
        <taxon>Saccharomycetales</taxon>
        <taxon>Saccharomycetaceae</taxon>
        <taxon>Tetrapisispora</taxon>
    </lineage>
</organism>
<evidence type="ECO:0000313" key="2">
    <source>
        <dbReference type="Proteomes" id="UP000005666"/>
    </source>
</evidence>
<reference evidence="1 2" key="1">
    <citation type="journal article" date="2011" name="Proc. Natl. Acad. Sci. U.S.A.">
        <title>Evolutionary erosion of yeast sex chromosomes by mating-type switching accidents.</title>
        <authorList>
            <person name="Gordon J.L."/>
            <person name="Armisen D."/>
            <person name="Proux-Wera E."/>
            <person name="Oheigeartaigh S.S."/>
            <person name="Byrne K.P."/>
            <person name="Wolfe K.H."/>
        </authorList>
    </citation>
    <scope>NUCLEOTIDE SEQUENCE [LARGE SCALE GENOMIC DNA]</scope>
    <source>
        <strain evidence="2">ATCC 24235 / CBS 4417 / NBRC 1672 / NRRL Y-8282 / UCD 70-5</strain>
    </source>
</reference>
<dbReference type="GeneID" id="11533815"/>
<dbReference type="RefSeq" id="XP_003684861.1">
    <property type="nucleotide sequence ID" value="XM_003684813.1"/>
</dbReference>
<dbReference type="Proteomes" id="UP000005666">
    <property type="component" value="Chromosome 3"/>
</dbReference>
<gene>
    <name evidence="1" type="primary">TPHA0C02740</name>
    <name evidence="1" type="ordered locus">TPHA_0C02740</name>
</gene>
<accession>G8BRQ1</accession>
<dbReference type="OrthoDB" id="4033014at2759"/>
<dbReference type="KEGG" id="tpf:TPHA_0C02740"/>
<dbReference type="OMA" id="IACEQWE"/>
<dbReference type="HOGENOM" id="CLU_065861_0_0_1"/>
<protein>
    <submittedName>
        <fullName evidence="1">Uncharacterized protein</fullName>
    </submittedName>
</protein>
<name>G8BRQ1_TETPH</name>
<dbReference type="eggNOG" id="ENOG502SA4H">
    <property type="taxonomic scope" value="Eukaryota"/>
</dbReference>
<keyword evidence="2" id="KW-1185">Reference proteome</keyword>
<proteinExistence type="predicted"/>
<dbReference type="EMBL" id="HE612858">
    <property type="protein sequence ID" value="CCE62427.1"/>
    <property type="molecule type" value="Genomic_DNA"/>
</dbReference>